<reference evidence="2 3" key="1">
    <citation type="submission" date="2016-11" db="EMBL/GenBank/DDBJ databases">
        <title>The macronuclear genome of Stentor coeruleus: a giant cell with tiny introns.</title>
        <authorList>
            <person name="Slabodnick M."/>
            <person name="Ruby J.G."/>
            <person name="Reiff S.B."/>
            <person name="Swart E.C."/>
            <person name="Gosai S."/>
            <person name="Prabakaran S."/>
            <person name="Witkowska E."/>
            <person name="Larue G.E."/>
            <person name="Fisher S."/>
            <person name="Freeman R.M."/>
            <person name="Gunawardena J."/>
            <person name="Chu W."/>
            <person name="Stover N.A."/>
            <person name="Gregory B.D."/>
            <person name="Nowacki M."/>
            <person name="Derisi J."/>
            <person name="Roy S.W."/>
            <person name="Marshall W.F."/>
            <person name="Sood P."/>
        </authorList>
    </citation>
    <scope>NUCLEOTIDE SEQUENCE [LARGE SCALE GENOMIC DNA]</scope>
    <source>
        <strain evidence="2">WM001</strain>
    </source>
</reference>
<feature type="coiled-coil region" evidence="1">
    <location>
        <begin position="92"/>
        <end position="119"/>
    </location>
</feature>
<evidence type="ECO:0000256" key="1">
    <source>
        <dbReference type="SAM" id="Coils"/>
    </source>
</evidence>
<keyword evidence="1" id="KW-0175">Coiled coil</keyword>
<evidence type="ECO:0000313" key="2">
    <source>
        <dbReference type="EMBL" id="OMJ86837.1"/>
    </source>
</evidence>
<gene>
    <name evidence="2" type="ORF">SteCoe_11541</name>
</gene>
<organism evidence="2 3">
    <name type="scientific">Stentor coeruleus</name>
    <dbReference type="NCBI Taxonomy" id="5963"/>
    <lineage>
        <taxon>Eukaryota</taxon>
        <taxon>Sar</taxon>
        <taxon>Alveolata</taxon>
        <taxon>Ciliophora</taxon>
        <taxon>Postciliodesmatophora</taxon>
        <taxon>Heterotrichea</taxon>
        <taxon>Heterotrichida</taxon>
        <taxon>Stentoridae</taxon>
        <taxon>Stentor</taxon>
    </lineage>
</organism>
<proteinExistence type="predicted"/>
<name>A0A1R2CCV4_9CILI</name>
<dbReference type="Proteomes" id="UP000187209">
    <property type="component" value="Unassembled WGS sequence"/>
</dbReference>
<feature type="coiled-coil region" evidence="1">
    <location>
        <begin position="225"/>
        <end position="255"/>
    </location>
</feature>
<dbReference type="AlphaFoldDB" id="A0A1R2CCV4"/>
<sequence>MKKLINDYEYKVFTLNSIVSRKSQELNERYRRLNIRKVTNSESIKNSEERFSKLLKEENGKRFNKRRRSSSYLETARNEELERNVVIMEIQNRIGLEDLEKLKETIKKVKNKEEIIESDVSEISIALLKTYNISYELQKTIIELRKHKNKFYEVLKPQRNEGDKLIKEQKNITTGKNNLTKKKSKLSELQTIVDNQVLKLKKLGDDYEALLIQIKQSKECLNNYKKLQEKTVENIQEKIIKLEQLVEKVKTQEQLIVLRTSKVRNDSNNVFNKSKDIFELLKTLDKKSAEICQQIKESEKKARQIQEKIVEFKTQQEEKERVSYFREKIIEIKKGS</sequence>
<feature type="coiled-coil region" evidence="1">
    <location>
        <begin position="281"/>
        <end position="322"/>
    </location>
</feature>
<comment type="caution">
    <text evidence="2">The sequence shown here is derived from an EMBL/GenBank/DDBJ whole genome shotgun (WGS) entry which is preliminary data.</text>
</comment>
<dbReference type="EMBL" id="MPUH01000193">
    <property type="protein sequence ID" value="OMJ86837.1"/>
    <property type="molecule type" value="Genomic_DNA"/>
</dbReference>
<evidence type="ECO:0008006" key="4">
    <source>
        <dbReference type="Google" id="ProtNLM"/>
    </source>
</evidence>
<evidence type="ECO:0000313" key="3">
    <source>
        <dbReference type="Proteomes" id="UP000187209"/>
    </source>
</evidence>
<protein>
    <recommendedName>
        <fullName evidence="4">DUF4201 domain-containing protein</fullName>
    </recommendedName>
</protein>
<accession>A0A1R2CCV4</accession>
<keyword evidence="3" id="KW-1185">Reference proteome</keyword>